<dbReference type="PANTHER" id="PTHR31686:SF1">
    <property type="entry name" value="SULFITE EFFLUX PUMP SSU1"/>
    <property type="match status" value="1"/>
</dbReference>
<dbReference type="GO" id="GO:0000319">
    <property type="term" value="F:sulfite transmembrane transporter activity"/>
    <property type="evidence" value="ECO:0007669"/>
    <property type="project" value="TreeGrafter"/>
</dbReference>
<comment type="similarity">
    <text evidence="2">Belongs to the tellurite-resistance/dicarboxylate transporter (TDT) family.</text>
</comment>
<name>A0AA91Q5C0_CLALS</name>
<feature type="transmembrane region" description="Helical" evidence="8">
    <location>
        <begin position="110"/>
        <end position="132"/>
    </location>
</feature>
<dbReference type="InterPro" id="IPR004695">
    <property type="entry name" value="SLAC1/Mae1/Ssu1/TehA"/>
</dbReference>
<proteinExistence type="inferred from homology"/>
<evidence type="ECO:0000256" key="1">
    <source>
        <dbReference type="ARBA" id="ARBA00004651"/>
    </source>
</evidence>
<comment type="subcellular location">
    <subcellularLocation>
        <location evidence="1">Cell membrane</location>
        <topology evidence="1">Multi-pass membrane protein</topology>
    </subcellularLocation>
</comment>
<evidence type="ECO:0000256" key="2">
    <source>
        <dbReference type="ARBA" id="ARBA00008566"/>
    </source>
</evidence>
<accession>A0AA91Q5C0</accession>
<feature type="transmembrane region" description="Helical" evidence="8">
    <location>
        <begin position="411"/>
        <end position="435"/>
    </location>
</feature>
<evidence type="ECO:0000256" key="5">
    <source>
        <dbReference type="ARBA" id="ARBA00022692"/>
    </source>
</evidence>
<evidence type="ECO:0000313" key="9">
    <source>
        <dbReference type="EMBL" id="OVF11325.1"/>
    </source>
</evidence>
<dbReference type="CDD" id="cd09318">
    <property type="entry name" value="TDT_SSU1"/>
    <property type="match status" value="1"/>
</dbReference>
<feature type="transmembrane region" description="Helical" evidence="8">
    <location>
        <begin position="180"/>
        <end position="202"/>
    </location>
</feature>
<feature type="transmembrane region" description="Helical" evidence="8">
    <location>
        <begin position="384"/>
        <end position="405"/>
    </location>
</feature>
<keyword evidence="7 8" id="KW-0472">Membrane</keyword>
<feature type="transmembrane region" description="Helical" evidence="8">
    <location>
        <begin position="252"/>
        <end position="273"/>
    </location>
</feature>
<evidence type="ECO:0000256" key="6">
    <source>
        <dbReference type="ARBA" id="ARBA00022989"/>
    </source>
</evidence>
<dbReference type="KEGG" id="clus:A9F13_01g08261"/>
<sequence length="454" mass="50483">MNKLYLDPSTSGSSADKEFSEPKMASWYSYLWQRVDQTFIAGFTPVYYASVMGTGISSNILYNFPFESRWLQVCGIIMAVVALCLFLVLSAFFALALLRDTSLFSKIHRDAALAPPMGCFVMGYITLVNMLHSLTKDHWIMAVWALWWIAVAGSVYTAFLTFYLCAIAKHRKNRNHTEPSNISMTFLLPVVTLMVTSSSGGIVTPDLPHLQLKIISMVVSFIMWAIAVVLAFIVVSVNFWRLFVHKIPASGQVFTMFLPIGFLGQGAYSILLFGRNCLTIIMEHADSVSSSSYTSILHTTASENHVDLSGLPSILATSLLTVSTLAAMTLVSFGYFFTFVAFASFFSKMVPFASRPNLQHVYQPSGTNFISRQFTGFLRFNKGFWSMTFPLGTMVLANGEIHSLFNGMEAFRYISVIYAVVVIIVTLGCLCGVLYNIGKAIKFAFSPLRQKEMV</sequence>
<feature type="transmembrane region" description="Helical" evidence="8">
    <location>
        <begin position="70"/>
        <end position="98"/>
    </location>
</feature>
<gene>
    <name evidence="9" type="ORF">A9F13_01g08261</name>
</gene>
<comment type="caution">
    <text evidence="9">The sequence shown here is derived from an EMBL/GenBank/DDBJ whole genome shotgun (WGS) entry which is preliminary data.</text>
</comment>
<keyword evidence="4" id="KW-1003">Cell membrane</keyword>
<keyword evidence="6 8" id="KW-1133">Transmembrane helix</keyword>
<dbReference type="InterPro" id="IPR038665">
    <property type="entry name" value="Voltage-dep_anion_channel_sf"/>
</dbReference>
<dbReference type="Gene3D" id="1.50.10.150">
    <property type="entry name" value="Voltage-dependent anion channel"/>
    <property type="match status" value="1"/>
</dbReference>
<feature type="transmembrane region" description="Helical" evidence="8">
    <location>
        <begin position="144"/>
        <end position="168"/>
    </location>
</feature>
<dbReference type="EMBL" id="LYUB02000001">
    <property type="protein sequence ID" value="OVF11325.1"/>
    <property type="molecule type" value="Genomic_DNA"/>
</dbReference>
<protein>
    <submittedName>
        <fullName evidence="9">Sulfite efflux pump</fullName>
    </submittedName>
</protein>
<feature type="transmembrane region" description="Helical" evidence="8">
    <location>
        <begin position="325"/>
        <end position="346"/>
    </location>
</feature>
<evidence type="ECO:0000256" key="3">
    <source>
        <dbReference type="ARBA" id="ARBA00022448"/>
    </source>
</evidence>
<evidence type="ECO:0000313" key="10">
    <source>
        <dbReference type="Proteomes" id="UP000195602"/>
    </source>
</evidence>
<evidence type="ECO:0000256" key="7">
    <source>
        <dbReference type="ARBA" id="ARBA00023136"/>
    </source>
</evidence>
<feature type="transmembrane region" description="Helical" evidence="8">
    <location>
        <begin position="214"/>
        <end position="240"/>
    </location>
</feature>
<evidence type="ECO:0000256" key="8">
    <source>
        <dbReference type="SAM" id="Phobius"/>
    </source>
</evidence>
<organism evidence="9 10">
    <name type="scientific">Clavispora lusitaniae</name>
    <name type="common">Candida lusitaniae</name>
    <dbReference type="NCBI Taxonomy" id="36911"/>
    <lineage>
        <taxon>Eukaryota</taxon>
        <taxon>Fungi</taxon>
        <taxon>Dikarya</taxon>
        <taxon>Ascomycota</taxon>
        <taxon>Saccharomycotina</taxon>
        <taxon>Pichiomycetes</taxon>
        <taxon>Metschnikowiaceae</taxon>
        <taxon>Clavispora</taxon>
    </lineage>
</organism>
<dbReference type="PANTHER" id="PTHR31686">
    <property type="match status" value="1"/>
</dbReference>
<evidence type="ECO:0000256" key="4">
    <source>
        <dbReference type="ARBA" id="ARBA00022475"/>
    </source>
</evidence>
<dbReference type="Pfam" id="PF03595">
    <property type="entry name" value="SLAC1"/>
    <property type="match status" value="1"/>
</dbReference>
<keyword evidence="5 8" id="KW-0812">Transmembrane</keyword>
<dbReference type="AlphaFoldDB" id="A0AA91Q5C0"/>
<dbReference type="GO" id="GO:0005886">
    <property type="term" value="C:plasma membrane"/>
    <property type="evidence" value="ECO:0007669"/>
    <property type="project" value="UniProtKB-SubCell"/>
</dbReference>
<keyword evidence="3" id="KW-0813">Transport</keyword>
<dbReference type="InterPro" id="IPR051629">
    <property type="entry name" value="Sulfite_efflux_TDT"/>
</dbReference>
<dbReference type="Proteomes" id="UP000195602">
    <property type="component" value="Unassembled WGS sequence"/>
</dbReference>
<reference evidence="9 10" key="1">
    <citation type="submission" date="2017-04" db="EMBL/GenBank/DDBJ databases">
        <title>Draft genome of the yeast Clavispora lusitaniae type strain CBS 6936.</title>
        <authorList>
            <person name="Durrens P."/>
            <person name="Klopp C."/>
            <person name="Biteau N."/>
            <person name="Fitton-Ouhabi V."/>
            <person name="Dementhon K."/>
            <person name="Accoceberry I."/>
            <person name="Sherman D.J."/>
            <person name="Noel T."/>
        </authorList>
    </citation>
    <scope>NUCLEOTIDE SEQUENCE [LARGE SCALE GENOMIC DNA]</scope>
    <source>
        <strain evidence="9 10">CBS 6936</strain>
    </source>
</reference>